<dbReference type="Proteomes" id="UP001162483">
    <property type="component" value="Unassembled WGS sequence"/>
</dbReference>
<dbReference type="EMBL" id="CATNWA010020338">
    <property type="protein sequence ID" value="CAI9617859.1"/>
    <property type="molecule type" value="Genomic_DNA"/>
</dbReference>
<proteinExistence type="predicted"/>
<comment type="caution">
    <text evidence="1">The sequence shown here is derived from an EMBL/GenBank/DDBJ whole genome shotgun (WGS) entry which is preliminary data.</text>
</comment>
<evidence type="ECO:0000313" key="2">
    <source>
        <dbReference type="Proteomes" id="UP001162483"/>
    </source>
</evidence>
<name>A0ABN9H982_9NEOB</name>
<organism evidence="1 2">
    <name type="scientific">Staurois parvus</name>
    <dbReference type="NCBI Taxonomy" id="386267"/>
    <lineage>
        <taxon>Eukaryota</taxon>
        <taxon>Metazoa</taxon>
        <taxon>Chordata</taxon>
        <taxon>Craniata</taxon>
        <taxon>Vertebrata</taxon>
        <taxon>Euteleostomi</taxon>
        <taxon>Amphibia</taxon>
        <taxon>Batrachia</taxon>
        <taxon>Anura</taxon>
        <taxon>Neobatrachia</taxon>
        <taxon>Ranoidea</taxon>
        <taxon>Ranidae</taxon>
        <taxon>Staurois</taxon>
    </lineage>
</organism>
<sequence>MKKVPGAFSWGPLLTSSPRAVPEFPNGQLAPALKSQSLCRYIVDVDLLFSTTLI</sequence>
<evidence type="ECO:0000313" key="1">
    <source>
        <dbReference type="EMBL" id="CAI9617859.1"/>
    </source>
</evidence>
<keyword evidence="2" id="KW-1185">Reference proteome</keyword>
<accession>A0ABN9H982</accession>
<protein>
    <submittedName>
        <fullName evidence="1">Uncharacterized protein</fullName>
    </submittedName>
</protein>
<gene>
    <name evidence="1" type="ORF">SPARVUS_LOCUS15610362</name>
</gene>
<reference evidence="1" key="1">
    <citation type="submission" date="2023-05" db="EMBL/GenBank/DDBJ databases">
        <authorList>
            <person name="Stuckert A."/>
        </authorList>
    </citation>
    <scope>NUCLEOTIDE SEQUENCE</scope>
</reference>